<dbReference type="PROSITE" id="PS51257">
    <property type="entry name" value="PROKAR_LIPOPROTEIN"/>
    <property type="match status" value="1"/>
</dbReference>
<feature type="domain" description="DUF8130" evidence="1">
    <location>
        <begin position="1"/>
        <end position="192"/>
    </location>
</feature>
<dbReference type="Proteomes" id="UP001597075">
    <property type="component" value="Unassembled WGS sequence"/>
</dbReference>
<evidence type="ECO:0000313" key="2">
    <source>
        <dbReference type="EMBL" id="MFD1632881.1"/>
    </source>
</evidence>
<evidence type="ECO:0000259" key="1">
    <source>
        <dbReference type="Pfam" id="PF26451"/>
    </source>
</evidence>
<dbReference type="EMBL" id="JBHUDL010000005">
    <property type="protein sequence ID" value="MFD1632881.1"/>
    <property type="molecule type" value="Genomic_DNA"/>
</dbReference>
<proteinExistence type="predicted"/>
<dbReference type="InterPro" id="IPR058443">
    <property type="entry name" value="DUF8130"/>
</dbReference>
<gene>
    <name evidence="2" type="ORF">ACFSBJ_03895</name>
</gene>
<reference evidence="2 3" key="1">
    <citation type="journal article" date="2019" name="Int. J. Syst. Evol. Microbiol.">
        <title>The Global Catalogue of Microorganisms (GCM) 10K type strain sequencing project: providing services to taxonomists for standard genome sequencing and annotation.</title>
        <authorList>
            <consortium name="The Broad Institute Genomics Platform"/>
            <consortium name="The Broad Institute Genome Sequencing Center for Infectious Disease"/>
            <person name="Wu L."/>
            <person name="Ma J."/>
        </authorList>
    </citation>
    <scope>NUCLEOTIDE SEQUENCE [LARGE SCALE GENOMIC DNA]</scope>
    <source>
        <strain evidence="2 3">CGMCC 1.10594</strain>
    </source>
</reference>
<dbReference type="Pfam" id="PF26451">
    <property type="entry name" value="DUF8130"/>
    <property type="match status" value="1"/>
</dbReference>
<name>A0ABD6CW57_9EURY</name>
<evidence type="ECO:0000313" key="3">
    <source>
        <dbReference type="Proteomes" id="UP001597075"/>
    </source>
</evidence>
<sequence>MKRRTFLTASALSVASLSGCLGDAEYRITNTAAETSLPPISLSVDLPVADATIEHPAALTLTLENTVDDPLRIRSYGVWPFGVLALAPSPTPGEDTLKPTLFSPSYETTDRVEVSRGGSSLSLDGTPITRLLAPGERVSRRYELRGDDLPGSGTYYVVQNFDRRASRYSAGDDWKPLEYRIRLSIEEKRRLSI</sequence>
<dbReference type="RefSeq" id="WP_256406633.1">
    <property type="nucleotide sequence ID" value="NZ_CP187152.1"/>
</dbReference>
<keyword evidence="3" id="KW-1185">Reference proteome</keyword>
<accession>A0ABD6CW57</accession>
<dbReference type="AlphaFoldDB" id="A0ABD6CW57"/>
<comment type="caution">
    <text evidence="2">The sequence shown here is derived from an EMBL/GenBank/DDBJ whole genome shotgun (WGS) entry which is preliminary data.</text>
</comment>
<organism evidence="2 3">
    <name type="scientific">Haloplanus ruber</name>
    <dbReference type="NCBI Taxonomy" id="869892"/>
    <lineage>
        <taxon>Archaea</taxon>
        <taxon>Methanobacteriati</taxon>
        <taxon>Methanobacteriota</taxon>
        <taxon>Stenosarchaea group</taxon>
        <taxon>Halobacteria</taxon>
        <taxon>Halobacteriales</taxon>
        <taxon>Haloferacaceae</taxon>
        <taxon>Haloplanus</taxon>
    </lineage>
</organism>
<protein>
    <recommendedName>
        <fullName evidence="1">DUF8130 domain-containing protein</fullName>
    </recommendedName>
</protein>